<comment type="caution">
    <text evidence="7">The sequence shown here is derived from an EMBL/GenBank/DDBJ whole genome shotgun (WGS) entry which is preliminary data.</text>
</comment>
<reference evidence="7 8" key="1">
    <citation type="submission" date="2020-09" db="EMBL/GenBank/DDBJ databases">
        <title>Draft Genome Sequence of Aminobacter carboxidus type strain DSM 1086, a soil Gram-negative carboxydobacterium.</title>
        <authorList>
            <person name="Turrini P."/>
            <person name="Tescari M."/>
            <person name="Artuso I."/>
            <person name="Lugli G.A."/>
            <person name="Frangipani E."/>
            <person name="Ventura M."/>
            <person name="Visca P."/>
        </authorList>
    </citation>
    <scope>NUCLEOTIDE SEQUENCE [LARGE SCALE GENOMIC DNA]</scope>
    <source>
        <strain evidence="7 8">DSM 1086</strain>
    </source>
</reference>
<dbReference type="RefSeq" id="WP_192567395.1">
    <property type="nucleotide sequence ID" value="NZ_JACZEP010000005.1"/>
</dbReference>
<dbReference type="PANTHER" id="PTHR43880:SF12">
    <property type="entry name" value="ALCOHOL DEHYDROGENASE CLASS-3"/>
    <property type="match status" value="1"/>
</dbReference>
<gene>
    <name evidence="7" type="ORF">IHE39_17650</name>
</gene>
<proteinExistence type="inferred from homology"/>
<evidence type="ECO:0000256" key="4">
    <source>
        <dbReference type="ARBA" id="ARBA00023027"/>
    </source>
</evidence>
<dbReference type="SMART" id="SM00829">
    <property type="entry name" value="PKS_ER"/>
    <property type="match status" value="1"/>
</dbReference>
<organism evidence="7 8">
    <name type="scientific">Aminobacter carboxidus</name>
    <dbReference type="NCBI Taxonomy" id="376165"/>
    <lineage>
        <taxon>Bacteria</taxon>
        <taxon>Pseudomonadati</taxon>
        <taxon>Pseudomonadota</taxon>
        <taxon>Alphaproteobacteria</taxon>
        <taxon>Hyphomicrobiales</taxon>
        <taxon>Phyllobacteriaceae</taxon>
        <taxon>Aminobacter</taxon>
    </lineage>
</organism>
<accession>A0ABR9GRC6</accession>
<dbReference type="Gene3D" id="3.90.180.10">
    <property type="entry name" value="Medium-chain alcohol dehydrogenases, catalytic domain"/>
    <property type="match status" value="1"/>
</dbReference>
<dbReference type="InterPro" id="IPR020843">
    <property type="entry name" value="ER"/>
</dbReference>
<dbReference type="Gene3D" id="3.40.50.720">
    <property type="entry name" value="NAD(P)-binding Rossmann-like Domain"/>
    <property type="match status" value="1"/>
</dbReference>
<evidence type="ECO:0000259" key="6">
    <source>
        <dbReference type="SMART" id="SM00829"/>
    </source>
</evidence>
<dbReference type="PROSITE" id="PS00059">
    <property type="entry name" value="ADH_ZINC"/>
    <property type="match status" value="1"/>
</dbReference>
<evidence type="ECO:0000256" key="2">
    <source>
        <dbReference type="ARBA" id="ARBA00022833"/>
    </source>
</evidence>
<dbReference type="Pfam" id="PF08240">
    <property type="entry name" value="ADH_N"/>
    <property type="match status" value="1"/>
</dbReference>
<evidence type="ECO:0000256" key="3">
    <source>
        <dbReference type="ARBA" id="ARBA00023002"/>
    </source>
</evidence>
<keyword evidence="2 5" id="KW-0862">Zinc</keyword>
<name>A0ABR9GRC6_9HYPH</name>
<keyword evidence="3" id="KW-0560">Oxidoreductase</keyword>
<comment type="cofactor">
    <cofactor evidence="5">
        <name>Zn(2+)</name>
        <dbReference type="ChEBI" id="CHEBI:29105"/>
    </cofactor>
</comment>
<dbReference type="InterPro" id="IPR013149">
    <property type="entry name" value="ADH-like_C"/>
</dbReference>
<dbReference type="InterPro" id="IPR013154">
    <property type="entry name" value="ADH-like_N"/>
</dbReference>
<dbReference type="PANTHER" id="PTHR43880">
    <property type="entry name" value="ALCOHOL DEHYDROGENASE"/>
    <property type="match status" value="1"/>
</dbReference>
<keyword evidence="1 5" id="KW-0479">Metal-binding</keyword>
<dbReference type="Proteomes" id="UP000598227">
    <property type="component" value="Unassembled WGS sequence"/>
</dbReference>
<comment type="similarity">
    <text evidence="5">Belongs to the zinc-containing alcohol dehydrogenase family.</text>
</comment>
<dbReference type="SUPFAM" id="SSF50129">
    <property type="entry name" value="GroES-like"/>
    <property type="match status" value="2"/>
</dbReference>
<dbReference type="InterPro" id="IPR002328">
    <property type="entry name" value="ADH_Zn_CS"/>
</dbReference>
<feature type="domain" description="Enoyl reductase (ER)" evidence="6">
    <location>
        <begin position="10"/>
        <end position="359"/>
    </location>
</feature>
<protein>
    <submittedName>
        <fullName evidence="7">Zn-dependent alcohol dehydrogenase</fullName>
    </submittedName>
</protein>
<evidence type="ECO:0000256" key="1">
    <source>
        <dbReference type="ARBA" id="ARBA00022723"/>
    </source>
</evidence>
<dbReference type="CDD" id="cd08279">
    <property type="entry name" value="Zn_ADH_class_III"/>
    <property type="match status" value="1"/>
</dbReference>
<sequence length="363" mass="38083">MKAAVLRAFGAPLEIETVSHANPGFREVLVEVAATGLCHTDLHFMQGHLPVPVPAILGHETAGVVLAVGAGVSAFAPGDHVVGCLSAFCGGCEFCLSGRPSICEGGDHLVRTEEEPSRLSSAGHAVTQFMNLSAFAERLLVHENAIVKIDKAMPLDRAALIGCGVTTGFGAVVHTANVQAGQSVAVVGCGAVGLSILQSARIAGAVDVIAIDINDARLETARRFGATASINPTGRDVVAEVRALTDNKGVHVAYEAVGTPKLVEQSFLMTRKGGTTVMVGLMGDGARIDLPFAHFIAERRVMGCDMGSNQFRTDVPRLVRLYLDGRLNLDDMITARIPLAGINEGFEAMKRGDGIRTVIDFHG</sequence>
<keyword evidence="8" id="KW-1185">Reference proteome</keyword>
<dbReference type="SUPFAM" id="SSF51735">
    <property type="entry name" value="NAD(P)-binding Rossmann-fold domains"/>
    <property type="match status" value="1"/>
</dbReference>
<dbReference type="InterPro" id="IPR036291">
    <property type="entry name" value="NAD(P)-bd_dom_sf"/>
</dbReference>
<dbReference type="EMBL" id="JACZEP010000005">
    <property type="protein sequence ID" value="MBE1206123.1"/>
    <property type="molecule type" value="Genomic_DNA"/>
</dbReference>
<evidence type="ECO:0000256" key="5">
    <source>
        <dbReference type="RuleBase" id="RU361277"/>
    </source>
</evidence>
<dbReference type="InterPro" id="IPR011032">
    <property type="entry name" value="GroES-like_sf"/>
</dbReference>
<evidence type="ECO:0000313" key="7">
    <source>
        <dbReference type="EMBL" id="MBE1206123.1"/>
    </source>
</evidence>
<keyword evidence="4" id="KW-0520">NAD</keyword>
<dbReference type="Pfam" id="PF00107">
    <property type="entry name" value="ADH_zinc_N"/>
    <property type="match status" value="1"/>
</dbReference>
<evidence type="ECO:0000313" key="8">
    <source>
        <dbReference type="Proteomes" id="UP000598227"/>
    </source>
</evidence>